<accession>A0AAN9UZ57</accession>
<dbReference type="PROSITE" id="PS51212">
    <property type="entry name" value="WSC"/>
    <property type="match status" value="1"/>
</dbReference>
<dbReference type="PROSITE" id="PS51257">
    <property type="entry name" value="PROKAR_LIPOPROTEIN"/>
    <property type="match status" value="1"/>
</dbReference>
<feature type="signal peptide" evidence="1">
    <location>
        <begin position="1"/>
        <end position="29"/>
    </location>
</feature>
<keyword evidence="4" id="KW-1185">Reference proteome</keyword>
<dbReference type="PANTHER" id="PTHR35560:SF3">
    <property type="entry name" value="PEPTIDASE S9 PROLYL OLIGOPEPTIDASE CATALYTIC DOMAIN-CONTAINING PROTEIN"/>
    <property type="match status" value="1"/>
</dbReference>
<dbReference type="EMBL" id="JAKJXP020000004">
    <property type="protein sequence ID" value="KAK7757003.1"/>
    <property type="molecule type" value="Genomic_DNA"/>
</dbReference>
<comment type="caution">
    <text evidence="3">The sequence shown here is derived from an EMBL/GenBank/DDBJ whole genome shotgun (WGS) entry which is preliminary data.</text>
</comment>
<sequence>MRFVSTSSSGAASLAAAAACSLFAGTALAQCTDEVTPGQYLGTPIANTLPVTHANQEVTFFKVRDPSGAHVCADTDAAASDFSLINYSSLNSTLQRAPNEAIQRVVIVCHGVRRDPQNYHAGLVIALMKATASHPEISVDSVAVVAPFFPNGNDKGTAYPYNADGEKQADRYPSPALVWSNTAWAGGAANKYPPHRETVSSFHALDQMLQWFGDRARFPNLKQIVVAGHSLGGQMVQRYAAVGYTLEQLGLDVPVSWWVGDPNSLLWLSTDRPLSTGKCPTYDEYDEGLDGYDAFGADRSGPMAYNLELAAQGREAVLANFEGKAIHWGRAQRDKGDQSNGNCAPYTTGQDRNERFFQFVGAFRPTCDDPASNNCDTVDIVDSGHDAPTMFEAAAGQARLFTDNWSGNGSRAYDFGYPRRTVNDDPYPDPAHATDALIHADDATYAGGMTAKGCYSDVDNAQSEGSLPVSAYNGNLNSRVYCTNLCAAQSYTIAGVSDSYCYCGNATGSQTVEVVSTSCENACPGDPSQICGGRNRLSIFASGDLRPAS</sequence>
<evidence type="ECO:0000256" key="1">
    <source>
        <dbReference type="SAM" id="SignalP"/>
    </source>
</evidence>
<dbReference type="Gene3D" id="3.40.50.1820">
    <property type="entry name" value="alpha/beta hydrolase"/>
    <property type="match status" value="1"/>
</dbReference>
<evidence type="ECO:0000259" key="2">
    <source>
        <dbReference type="PROSITE" id="PS51212"/>
    </source>
</evidence>
<evidence type="ECO:0000313" key="3">
    <source>
        <dbReference type="EMBL" id="KAK7757003.1"/>
    </source>
</evidence>
<dbReference type="SUPFAM" id="SSF53474">
    <property type="entry name" value="alpha/beta-Hydrolases"/>
    <property type="match status" value="1"/>
</dbReference>
<protein>
    <recommendedName>
        <fullName evidence="2">WSC domain-containing protein</fullName>
    </recommendedName>
</protein>
<evidence type="ECO:0000313" key="4">
    <source>
        <dbReference type="Proteomes" id="UP001320420"/>
    </source>
</evidence>
<dbReference type="Proteomes" id="UP001320420">
    <property type="component" value="Unassembled WGS sequence"/>
</dbReference>
<keyword evidence="1" id="KW-0732">Signal</keyword>
<dbReference type="InterPro" id="IPR029058">
    <property type="entry name" value="AB_hydrolase_fold"/>
</dbReference>
<name>A0AAN9UZ57_9PEZI</name>
<dbReference type="PANTHER" id="PTHR35560">
    <property type="entry name" value="BLL0132 PROTEIN"/>
    <property type="match status" value="1"/>
</dbReference>
<proteinExistence type="predicted"/>
<dbReference type="SMART" id="SM00321">
    <property type="entry name" value="WSC"/>
    <property type="match status" value="1"/>
</dbReference>
<dbReference type="AlphaFoldDB" id="A0AAN9UZ57"/>
<organism evidence="3 4">
    <name type="scientific">Diatrype stigma</name>
    <dbReference type="NCBI Taxonomy" id="117547"/>
    <lineage>
        <taxon>Eukaryota</taxon>
        <taxon>Fungi</taxon>
        <taxon>Dikarya</taxon>
        <taxon>Ascomycota</taxon>
        <taxon>Pezizomycotina</taxon>
        <taxon>Sordariomycetes</taxon>
        <taxon>Xylariomycetidae</taxon>
        <taxon>Xylariales</taxon>
        <taxon>Diatrypaceae</taxon>
        <taxon>Diatrype</taxon>
    </lineage>
</organism>
<dbReference type="Pfam" id="PF01822">
    <property type="entry name" value="WSC"/>
    <property type="match status" value="1"/>
</dbReference>
<gene>
    <name evidence="3" type="ORF">SLS62_001019</name>
</gene>
<feature type="chain" id="PRO_5042904343" description="WSC domain-containing protein" evidence="1">
    <location>
        <begin position="30"/>
        <end position="549"/>
    </location>
</feature>
<feature type="domain" description="WSC" evidence="2">
    <location>
        <begin position="448"/>
        <end position="543"/>
    </location>
</feature>
<dbReference type="InterPro" id="IPR002889">
    <property type="entry name" value="WSC_carb-bd"/>
</dbReference>
<reference evidence="3 4" key="1">
    <citation type="submission" date="2024-02" db="EMBL/GenBank/DDBJ databases">
        <title>De novo assembly and annotation of 12 fungi associated with fruit tree decline syndrome in Ontario, Canada.</title>
        <authorList>
            <person name="Sulman M."/>
            <person name="Ellouze W."/>
            <person name="Ilyukhin E."/>
        </authorList>
    </citation>
    <scope>NUCLEOTIDE SEQUENCE [LARGE SCALE GENOMIC DNA]</scope>
    <source>
        <strain evidence="3 4">M11/M66-122</strain>
    </source>
</reference>